<dbReference type="Proteomes" id="UP000592181">
    <property type="component" value="Unassembled WGS sequence"/>
</dbReference>
<reference evidence="1 2" key="1">
    <citation type="submission" date="2020-07" db="EMBL/GenBank/DDBJ databases">
        <title>Sequencing the genomes of 1000 actinobacteria strains.</title>
        <authorList>
            <person name="Klenk H.-P."/>
        </authorList>
    </citation>
    <scope>NUCLEOTIDE SEQUENCE [LARGE SCALE GENOMIC DNA]</scope>
    <source>
        <strain evidence="1 2">DSM 24723</strain>
    </source>
</reference>
<accession>A0A852X6C9</accession>
<dbReference type="RefSeq" id="WP_179463649.1">
    <property type="nucleotide sequence ID" value="NZ_JACBZX010000001.1"/>
</dbReference>
<dbReference type="AlphaFoldDB" id="A0A852X6C9"/>
<dbReference type="EMBL" id="JACBZX010000001">
    <property type="protein sequence ID" value="NYG38459.1"/>
    <property type="molecule type" value="Genomic_DNA"/>
</dbReference>
<evidence type="ECO:0000313" key="2">
    <source>
        <dbReference type="Proteomes" id="UP000592181"/>
    </source>
</evidence>
<gene>
    <name evidence="1" type="ORF">BJY28_002928</name>
</gene>
<dbReference type="Gene3D" id="3.90.1200.10">
    <property type="match status" value="1"/>
</dbReference>
<comment type="caution">
    <text evidence="1">The sequence shown here is derived from an EMBL/GenBank/DDBJ whole genome shotgun (WGS) entry which is preliminary data.</text>
</comment>
<sequence>MLAEVGRELAASGLELCRAQPRGDVLHVEARDTSGQLRRGQWVPDPDQAEAIARETAQVAPGLVTRCGPHLLVQDAGADRRLTRLAPLVAGGATLVAHRPERRAVVHDDEGYLKLVRRRRLPDLVDRTSRVAQVPGLRAPRVTAIDPHQGLLRLATVPGTPVHQLLPDLGEASAGAVGATVRTLHEAPRELVTDLPRHDLAAETAATRAVVEQARRHGAITAVLAADLRRRTDRAATAIDAAGPPGLGLVHRDLHDKQLLVDASGEVGVLDADLLARGDPALDLGNLGAHLCLRAAQGSLSADRAARLRSSMMLGYAPERRLREAADGYAALAEVRLRALYAFRPADSPAAWH</sequence>
<dbReference type="GO" id="GO:0016740">
    <property type="term" value="F:transferase activity"/>
    <property type="evidence" value="ECO:0007669"/>
    <property type="project" value="UniProtKB-KW"/>
</dbReference>
<proteinExistence type="predicted"/>
<protein>
    <submittedName>
        <fullName evidence="1">tRNA A-37 threonylcarbamoyl transferase component Bud32</fullName>
    </submittedName>
</protein>
<name>A0A852X6C9_9MICO</name>
<evidence type="ECO:0000313" key="1">
    <source>
        <dbReference type="EMBL" id="NYG38459.1"/>
    </source>
</evidence>
<organism evidence="1 2">
    <name type="scientific">Janibacter alkaliphilus</name>
    <dbReference type="NCBI Taxonomy" id="1069963"/>
    <lineage>
        <taxon>Bacteria</taxon>
        <taxon>Bacillati</taxon>
        <taxon>Actinomycetota</taxon>
        <taxon>Actinomycetes</taxon>
        <taxon>Micrococcales</taxon>
        <taxon>Intrasporangiaceae</taxon>
        <taxon>Janibacter</taxon>
    </lineage>
</organism>
<keyword evidence="1" id="KW-0808">Transferase</keyword>
<dbReference type="SUPFAM" id="SSF56112">
    <property type="entry name" value="Protein kinase-like (PK-like)"/>
    <property type="match status" value="1"/>
</dbReference>
<keyword evidence="2" id="KW-1185">Reference proteome</keyword>
<dbReference type="InterPro" id="IPR011009">
    <property type="entry name" value="Kinase-like_dom_sf"/>
</dbReference>